<evidence type="ECO:0000259" key="1">
    <source>
        <dbReference type="Pfam" id="PF13399"/>
    </source>
</evidence>
<evidence type="ECO:0000313" key="2">
    <source>
        <dbReference type="EMBL" id="CAB4796303.1"/>
    </source>
</evidence>
<dbReference type="EMBL" id="CAFAAK010000047">
    <property type="protein sequence ID" value="CAB4796303.1"/>
    <property type="molecule type" value="Genomic_DNA"/>
</dbReference>
<dbReference type="Pfam" id="PF13399">
    <property type="entry name" value="LytR_C"/>
    <property type="match status" value="1"/>
</dbReference>
<organism evidence="2">
    <name type="scientific">freshwater metagenome</name>
    <dbReference type="NCBI Taxonomy" id="449393"/>
    <lineage>
        <taxon>unclassified sequences</taxon>
        <taxon>metagenomes</taxon>
        <taxon>ecological metagenomes</taxon>
    </lineage>
</organism>
<name>A0A6J6XKF3_9ZZZZ</name>
<proteinExistence type="predicted"/>
<dbReference type="AlphaFoldDB" id="A0A6J6XKF3"/>
<gene>
    <name evidence="2" type="ORF">UFOPK3024_00331</name>
</gene>
<feature type="domain" description="LytR/CpsA/Psr regulator C-terminal" evidence="1">
    <location>
        <begin position="3"/>
        <end position="82"/>
    </location>
</feature>
<dbReference type="InterPro" id="IPR027381">
    <property type="entry name" value="LytR/CpsA/Psr_C"/>
</dbReference>
<sequence>MVVLNGTTTIGLAAAYRLKVTRAGWNVVSIGNWTRSSVSATTIFYPSGFKASAKRLADDLSGTQLTREALSGMSSTQLTIVVAN</sequence>
<reference evidence="2" key="1">
    <citation type="submission" date="2020-05" db="EMBL/GenBank/DDBJ databases">
        <authorList>
            <person name="Chiriac C."/>
            <person name="Salcher M."/>
            <person name="Ghai R."/>
            <person name="Kavagutti S V."/>
        </authorList>
    </citation>
    <scope>NUCLEOTIDE SEQUENCE</scope>
</reference>
<protein>
    <submittedName>
        <fullName evidence="2">Unannotated protein</fullName>
    </submittedName>
</protein>
<dbReference type="Gene3D" id="3.30.70.2390">
    <property type="match status" value="1"/>
</dbReference>
<accession>A0A6J6XKF3</accession>